<feature type="transmembrane region" description="Helical" evidence="1">
    <location>
        <begin position="245"/>
        <end position="265"/>
    </location>
</feature>
<reference evidence="3" key="1">
    <citation type="journal article" date="2019" name="Int. J. Syst. Evol. Microbiol.">
        <title>The Global Catalogue of Microorganisms (GCM) 10K type strain sequencing project: providing services to taxonomists for standard genome sequencing and annotation.</title>
        <authorList>
            <consortium name="The Broad Institute Genomics Platform"/>
            <consortium name="The Broad Institute Genome Sequencing Center for Infectious Disease"/>
            <person name="Wu L."/>
            <person name="Ma J."/>
        </authorList>
    </citation>
    <scope>NUCLEOTIDE SEQUENCE [LARGE SCALE GENOMIC DNA]</scope>
    <source>
        <strain evidence="3">KCTC 33575</strain>
    </source>
</reference>
<evidence type="ECO:0000256" key="1">
    <source>
        <dbReference type="SAM" id="Phobius"/>
    </source>
</evidence>
<feature type="transmembrane region" description="Helical" evidence="1">
    <location>
        <begin position="216"/>
        <end position="233"/>
    </location>
</feature>
<feature type="transmembrane region" description="Helical" evidence="1">
    <location>
        <begin position="101"/>
        <end position="127"/>
    </location>
</feature>
<dbReference type="EMBL" id="JBHUOQ010000004">
    <property type="protein sequence ID" value="MFD2831082.1"/>
    <property type="molecule type" value="Genomic_DNA"/>
</dbReference>
<feature type="transmembrane region" description="Helical" evidence="1">
    <location>
        <begin position="175"/>
        <end position="195"/>
    </location>
</feature>
<evidence type="ECO:0000313" key="3">
    <source>
        <dbReference type="Proteomes" id="UP001597519"/>
    </source>
</evidence>
<feature type="transmembrane region" description="Helical" evidence="1">
    <location>
        <begin position="14"/>
        <end position="46"/>
    </location>
</feature>
<dbReference type="Pfam" id="PF09991">
    <property type="entry name" value="DUF2232"/>
    <property type="match status" value="1"/>
</dbReference>
<dbReference type="Proteomes" id="UP001597519">
    <property type="component" value="Unassembled WGS sequence"/>
</dbReference>
<dbReference type="InterPro" id="IPR018710">
    <property type="entry name" value="DUF2232"/>
</dbReference>
<feature type="transmembrane region" description="Helical" evidence="1">
    <location>
        <begin position="53"/>
        <end position="69"/>
    </location>
</feature>
<keyword evidence="3" id="KW-1185">Reference proteome</keyword>
<feature type="transmembrane region" description="Helical" evidence="1">
    <location>
        <begin position="272"/>
        <end position="294"/>
    </location>
</feature>
<dbReference type="PANTHER" id="PTHR41324">
    <property type="entry name" value="MEMBRANE PROTEIN-RELATED"/>
    <property type="match status" value="1"/>
</dbReference>
<keyword evidence="1" id="KW-0472">Membrane</keyword>
<keyword evidence="1" id="KW-1133">Transmembrane helix</keyword>
<protein>
    <submittedName>
        <fullName evidence="2">DUF2232 domain-containing protein</fullName>
    </submittedName>
</protein>
<gene>
    <name evidence="2" type="ORF">ACFSX4_11470</name>
</gene>
<name>A0ABW5WXL5_9STAP</name>
<keyword evidence="1" id="KW-0812">Transmembrane</keyword>
<evidence type="ECO:0000313" key="2">
    <source>
        <dbReference type="EMBL" id="MFD2831082.1"/>
    </source>
</evidence>
<feature type="transmembrane region" description="Helical" evidence="1">
    <location>
        <begin position="75"/>
        <end position="94"/>
    </location>
</feature>
<sequence length="309" mass="36133">MLILDQRVSFIETLLTILIVFLFITLTNVSLVFGIFLLPFVVLYLLKLKHKSNYHFWLIFFSFMIPALLFLEPSILLWFVILYILTAVIHSSIVKGYTQELTLFYVTFTIALGTLLGLNILQAFGFIQPLSETYFAFRNWYVDQIETFGSIPFGGIDIEVFKTALDQFYINLPGYITVLSFFIALYTVLMLRITLNKEQMKPWPRAAFSDWQFPRITLYIFFIVFVISFFTTGEGTFQSLISNALLVSEWAVFIHGLAFSYFFFLEKKMNKVLAVILLIPLFFLRPLTLLIGLLEMMFRLRMLLIMKRK</sequence>
<dbReference type="PANTHER" id="PTHR41324:SF1">
    <property type="entry name" value="DUF2232 DOMAIN-CONTAINING PROTEIN"/>
    <property type="match status" value="1"/>
</dbReference>
<comment type="caution">
    <text evidence="2">The sequence shown here is derived from an EMBL/GenBank/DDBJ whole genome shotgun (WGS) entry which is preliminary data.</text>
</comment>
<accession>A0ABW5WXL5</accession>
<proteinExistence type="predicted"/>
<organism evidence="2 3">
    <name type="scientific">Corticicoccus populi</name>
    <dbReference type="NCBI Taxonomy" id="1812821"/>
    <lineage>
        <taxon>Bacteria</taxon>
        <taxon>Bacillati</taxon>
        <taxon>Bacillota</taxon>
        <taxon>Bacilli</taxon>
        <taxon>Bacillales</taxon>
        <taxon>Staphylococcaceae</taxon>
        <taxon>Corticicoccus</taxon>
    </lineage>
</organism>
<dbReference type="RefSeq" id="WP_377774728.1">
    <property type="nucleotide sequence ID" value="NZ_JBHUOQ010000004.1"/>
</dbReference>